<dbReference type="SUPFAM" id="SSF53850">
    <property type="entry name" value="Periplasmic binding protein-like II"/>
    <property type="match status" value="1"/>
</dbReference>
<keyword evidence="3" id="KW-1185">Reference proteome</keyword>
<proteinExistence type="predicted"/>
<name>A0ABP9K578_9NOCA</name>
<comment type="caution">
    <text evidence="2">The sequence shown here is derived from an EMBL/GenBank/DDBJ whole genome shotgun (WGS) entry which is preliminary data.</text>
</comment>
<dbReference type="InterPro" id="IPR002035">
    <property type="entry name" value="VWF_A"/>
</dbReference>
<reference evidence="3" key="1">
    <citation type="journal article" date="2019" name="Int. J. Syst. Evol. Microbiol.">
        <title>The Global Catalogue of Microorganisms (GCM) 10K type strain sequencing project: providing services to taxonomists for standard genome sequencing and annotation.</title>
        <authorList>
            <consortium name="The Broad Institute Genomics Platform"/>
            <consortium name="The Broad Institute Genome Sequencing Center for Infectious Disease"/>
            <person name="Wu L."/>
            <person name="Ma J."/>
        </authorList>
    </citation>
    <scope>NUCLEOTIDE SEQUENCE [LARGE SCALE GENOMIC DNA]</scope>
    <source>
        <strain evidence="3">JCM 18298</strain>
    </source>
</reference>
<organism evidence="2 3">
    <name type="scientific">Nocardia callitridis</name>
    <dbReference type="NCBI Taxonomy" id="648753"/>
    <lineage>
        <taxon>Bacteria</taxon>
        <taxon>Bacillati</taxon>
        <taxon>Actinomycetota</taxon>
        <taxon>Actinomycetes</taxon>
        <taxon>Mycobacteriales</taxon>
        <taxon>Nocardiaceae</taxon>
        <taxon>Nocardia</taxon>
    </lineage>
</organism>
<evidence type="ECO:0000259" key="1">
    <source>
        <dbReference type="PROSITE" id="PS50234"/>
    </source>
</evidence>
<dbReference type="PROSITE" id="PS50234">
    <property type="entry name" value="VWFA"/>
    <property type="match status" value="1"/>
</dbReference>
<accession>A0ABP9K578</accession>
<dbReference type="Gene3D" id="3.40.50.410">
    <property type="entry name" value="von Willebrand factor, type A domain"/>
    <property type="match status" value="1"/>
</dbReference>
<protein>
    <submittedName>
        <fullName evidence="2">Substrate-binding domain-containing protein</fullName>
    </submittedName>
</protein>
<gene>
    <name evidence="2" type="ORF">GCM10023318_17980</name>
</gene>
<sequence>MLIAGVVAWFQLRSQSADQDSAAAAECVSGPATLAVTVDPSIADQVSTLAERYNATKPRVRDYCAQVAVTAQPSSAIVAAFVSGKPWDDAALGPQPALWIPDSTRSVESMRVPGLIEGAPTPIATSPIMLGVPEDLRAALDTAKIGWSDLPQLQQGTLDELGLSGWGGLRMTLPDGDGSLTAATQVGSAVSGAEPLDAKAAQSGQVIAAISGLAAEAPESENTDAALDTIANARQPQGAPIHAVAATEQQIVSHPGVAMFTPAGPQVLADHPAALMSGPWVDRTQNLMAGMFADYLRAPEQTEEFTDAGFAAPPATAPATPPRQALDKVRATLANPVLGVRSTVLVDVSSSMATADGATTRLTNTVAALGSTLSVMPPDFGLGLWTFGKNLDGNTPYQVQAATAPLTDTQRSKITTALGSVHAGELQADQVYPSLLAAVRDASKNYTPGLTNSILVITDGPEDDSALTGAQLTDQVAAAITPEHPIRIDVVVIGAGGGAQTLKGIADRTAGSYTVVPSTDDIAFGSAVVKAMTTP</sequence>
<dbReference type="SMART" id="SM00327">
    <property type="entry name" value="VWA"/>
    <property type="match status" value="1"/>
</dbReference>
<dbReference type="EMBL" id="BAABJM010000002">
    <property type="protein sequence ID" value="GAA5049273.1"/>
    <property type="molecule type" value="Genomic_DNA"/>
</dbReference>
<feature type="domain" description="VWFA" evidence="1">
    <location>
        <begin position="341"/>
        <end position="532"/>
    </location>
</feature>
<dbReference type="SUPFAM" id="SSF53300">
    <property type="entry name" value="vWA-like"/>
    <property type="match status" value="1"/>
</dbReference>
<evidence type="ECO:0000313" key="3">
    <source>
        <dbReference type="Proteomes" id="UP001500603"/>
    </source>
</evidence>
<dbReference type="InterPro" id="IPR036465">
    <property type="entry name" value="vWFA_dom_sf"/>
</dbReference>
<dbReference type="Proteomes" id="UP001500603">
    <property type="component" value="Unassembled WGS sequence"/>
</dbReference>
<evidence type="ECO:0000313" key="2">
    <source>
        <dbReference type="EMBL" id="GAA5049273.1"/>
    </source>
</evidence>